<sequence length="237" mass="27377">MNSVDFWGLLIGNGAIFTAVAVALKFLNDKNTAKQIDKAISSLHNLSESQIASVIQDNIKIYENRKFVEQQIVTGNIAHMRQAWIIDLRTKSADFLDKSRYCRIILERILRIKVSYRDVFSEEINNEINDLKTKFENSILSIGGISSYIDLLLPFAFKNKEREKDELEAESVREDMLSIAGKLYEIYSLIDEDDELVTRNIEEILQLEISMTEQLKALLYKEWKVTSSLQALKEIYK</sequence>
<accession>A0A5M9QWQ5</accession>
<comment type="caution">
    <text evidence="2">The sequence shown here is derived from an EMBL/GenBank/DDBJ whole genome shotgun (WGS) entry which is preliminary data.</text>
</comment>
<feature type="transmembrane region" description="Helical" evidence="1">
    <location>
        <begin position="6"/>
        <end position="27"/>
    </location>
</feature>
<name>A0A5M9QWQ5_9GAMM</name>
<evidence type="ECO:0000313" key="3">
    <source>
        <dbReference type="Proteomes" id="UP000322181"/>
    </source>
</evidence>
<reference evidence="2 3" key="1">
    <citation type="submission" date="2019-09" db="EMBL/GenBank/DDBJ databases">
        <title>Draft genome sequence of various Type strains from the CCUG.</title>
        <authorList>
            <person name="Pineiro-Iglesias B."/>
            <person name="Tunovic T."/>
            <person name="Unosson C."/>
            <person name="Inganas E."/>
            <person name="Ohlen M."/>
            <person name="Cardew S."/>
            <person name="Jensie-Markopoulos S."/>
            <person name="Salva-Serra F."/>
            <person name="Jaen-Luchoro D."/>
            <person name="Karlsson R."/>
            <person name="Svensson-Stadler L."/>
            <person name="Chun J."/>
            <person name="Moore E."/>
        </authorList>
    </citation>
    <scope>NUCLEOTIDE SEQUENCE [LARGE SCALE GENOMIC DNA]</scope>
    <source>
        <strain evidence="2 3">CCUG 53682T</strain>
    </source>
</reference>
<organism evidence="2 3">
    <name type="scientific">Morganella psychrotolerans</name>
    <dbReference type="NCBI Taxonomy" id="368603"/>
    <lineage>
        <taxon>Bacteria</taxon>
        <taxon>Pseudomonadati</taxon>
        <taxon>Pseudomonadota</taxon>
        <taxon>Gammaproteobacteria</taxon>
        <taxon>Enterobacterales</taxon>
        <taxon>Morganellaceae</taxon>
        <taxon>Morganella</taxon>
    </lineage>
</organism>
<gene>
    <name evidence="2" type="ORF">F4V73_17805</name>
</gene>
<evidence type="ECO:0000313" key="2">
    <source>
        <dbReference type="EMBL" id="KAA8712973.1"/>
    </source>
</evidence>
<dbReference type="EMBL" id="VXKB01000008">
    <property type="protein sequence ID" value="KAA8712973.1"/>
    <property type="molecule type" value="Genomic_DNA"/>
</dbReference>
<dbReference type="RefSeq" id="WP_067370589.1">
    <property type="nucleotide sequence ID" value="NZ_BAAAFS010000007.1"/>
</dbReference>
<keyword evidence="1" id="KW-0812">Transmembrane</keyword>
<dbReference type="Proteomes" id="UP000322181">
    <property type="component" value="Unassembled WGS sequence"/>
</dbReference>
<dbReference type="OrthoDB" id="10020037at2"/>
<keyword evidence="1" id="KW-1133">Transmembrane helix</keyword>
<evidence type="ECO:0000256" key="1">
    <source>
        <dbReference type="SAM" id="Phobius"/>
    </source>
</evidence>
<dbReference type="AlphaFoldDB" id="A0A5M9QWQ5"/>
<proteinExistence type="predicted"/>
<keyword evidence="1" id="KW-0472">Membrane</keyword>
<protein>
    <submittedName>
        <fullName evidence="2">Uncharacterized protein</fullName>
    </submittedName>
</protein>